<comment type="caution">
    <text evidence="1">The sequence shown here is derived from an EMBL/GenBank/DDBJ whole genome shotgun (WGS) entry which is preliminary data.</text>
</comment>
<evidence type="ECO:0000313" key="1">
    <source>
        <dbReference type="EMBL" id="MCT1606311.1"/>
    </source>
</evidence>
<evidence type="ECO:0008006" key="3">
    <source>
        <dbReference type="Google" id="ProtNLM"/>
    </source>
</evidence>
<sequence length="287" mass="30321">MPHVETTGPAWLDGLKSAALLAGSGAVALGVLSACSVSVHGSTNLESTASPVTVEDASAGTSAAPQTNMETSAAEAETAELEITDLTEDQMMDVLLTSSDLVNPPEGHSTDTGLAYFEEKIAVNPGVYTEIFGPNACARQMDEINLNLVGEGALTGVLHEYRRTGADGSPELLFVWMLSYPRDVDTSSTWEKLLAACEGQGLRNDTEQITISALDHEPFSGVNMQFLSEVEAESGVTQGQSASAAFGQNLVMMSAINMEDRDFAVLMDRQAEKITELEASLGQQPQG</sequence>
<proteinExistence type="predicted"/>
<dbReference type="Proteomes" id="UP001205046">
    <property type="component" value="Unassembled WGS sequence"/>
</dbReference>
<protein>
    <recommendedName>
        <fullName evidence="3">Lipoprotein</fullName>
    </recommendedName>
</protein>
<dbReference type="EMBL" id="JALXMO010000004">
    <property type="protein sequence ID" value="MCT1606311.1"/>
    <property type="molecule type" value="Genomic_DNA"/>
</dbReference>
<reference evidence="1 2" key="1">
    <citation type="submission" date="2022-04" db="EMBL/GenBank/DDBJ databases">
        <title>Human microbiome associated bacterial genomes.</title>
        <authorList>
            <person name="Sandstrom S."/>
            <person name="Salamzade R."/>
            <person name="Kalan L.R."/>
        </authorList>
    </citation>
    <scope>NUCLEOTIDE SEQUENCE [LARGE SCALE GENOMIC DNA]</scope>
    <source>
        <strain evidence="2">p3-SID767</strain>
    </source>
</reference>
<evidence type="ECO:0000313" key="2">
    <source>
        <dbReference type="Proteomes" id="UP001205046"/>
    </source>
</evidence>
<dbReference type="RefSeq" id="WP_260072493.1">
    <property type="nucleotide sequence ID" value="NZ_JALXMO010000004.1"/>
</dbReference>
<name>A0ABT2HNR1_9MICC</name>
<keyword evidence="2" id="KW-1185">Reference proteome</keyword>
<gene>
    <name evidence="1" type="ORF">M3B43_03000</name>
</gene>
<accession>A0ABT2HNR1</accession>
<organism evidence="1 2">
    <name type="scientific">Nesterenkonia massiliensis</name>
    <dbReference type="NCBI Taxonomy" id="1232429"/>
    <lineage>
        <taxon>Bacteria</taxon>
        <taxon>Bacillati</taxon>
        <taxon>Actinomycetota</taxon>
        <taxon>Actinomycetes</taxon>
        <taxon>Micrococcales</taxon>
        <taxon>Micrococcaceae</taxon>
        <taxon>Nesterenkonia</taxon>
    </lineage>
</organism>